<keyword evidence="3" id="KW-1185">Reference proteome</keyword>
<gene>
    <name evidence="2" type="ORF">ON006_00065</name>
</gene>
<protein>
    <submittedName>
        <fullName evidence="2">Uncharacterized protein</fullName>
    </submittedName>
</protein>
<feature type="transmembrane region" description="Helical" evidence="1">
    <location>
        <begin position="100"/>
        <end position="123"/>
    </location>
</feature>
<keyword evidence="1" id="KW-0472">Membrane</keyword>
<name>A0A9E8SPX2_9BACT</name>
<dbReference type="AlphaFoldDB" id="A0A9E8SPX2"/>
<evidence type="ECO:0000313" key="2">
    <source>
        <dbReference type="EMBL" id="WAC12362.1"/>
    </source>
</evidence>
<dbReference type="EMBL" id="CP112998">
    <property type="protein sequence ID" value="WAC12362.1"/>
    <property type="molecule type" value="Genomic_DNA"/>
</dbReference>
<reference evidence="2" key="1">
    <citation type="submission" date="2022-11" db="EMBL/GenBank/DDBJ databases">
        <title>Dyadobacter pollutisoli sp. nov., isolated from plastic dumped soil.</title>
        <authorList>
            <person name="Kim J.M."/>
            <person name="Kim K.R."/>
            <person name="Lee J.K."/>
            <person name="Hao L."/>
            <person name="Jeon C.O."/>
        </authorList>
    </citation>
    <scope>NUCLEOTIDE SEQUENCE</scope>
    <source>
        <strain evidence="2">U1</strain>
    </source>
</reference>
<feature type="transmembrane region" description="Helical" evidence="1">
    <location>
        <begin position="25"/>
        <end position="46"/>
    </location>
</feature>
<organism evidence="2 3">
    <name type="scientific">Dyadobacter pollutisoli</name>
    <dbReference type="NCBI Taxonomy" id="2910158"/>
    <lineage>
        <taxon>Bacteria</taxon>
        <taxon>Pseudomonadati</taxon>
        <taxon>Bacteroidota</taxon>
        <taxon>Cytophagia</taxon>
        <taxon>Cytophagales</taxon>
        <taxon>Spirosomataceae</taxon>
        <taxon>Dyadobacter</taxon>
    </lineage>
</organism>
<feature type="transmembrane region" description="Helical" evidence="1">
    <location>
        <begin position="181"/>
        <end position="200"/>
    </location>
</feature>
<feature type="transmembrane region" description="Helical" evidence="1">
    <location>
        <begin position="150"/>
        <end position="169"/>
    </location>
</feature>
<accession>A0A9E8SPX2</accession>
<feature type="transmembrane region" description="Helical" evidence="1">
    <location>
        <begin position="58"/>
        <end position="80"/>
    </location>
</feature>
<evidence type="ECO:0000313" key="3">
    <source>
        <dbReference type="Proteomes" id="UP001164653"/>
    </source>
</evidence>
<keyword evidence="1" id="KW-0812">Transmembrane</keyword>
<keyword evidence="1" id="KW-1133">Transmembrane helix</keyword>
<dbReference type="RefSeq" id="WP_244824757.1">
    <property type="nucleotide sequence ID" value="NZ_CP112998.1"/>
</dbReference>
<sequence length="270" mass="31325">MNQTFDIHRFVTMIKLDMAERGKNYLGLAALLAVSLLFMLVPIALYREQNGLREALHYMALFMIVLFGSSLYTSSALSQYSASSTGISALMVPASRLEKFLSSLLFNLIFIVTFLIFFTQLHYLTIDIANANMINPNHQYTYINIDYLRYLTYFYFIMHSVVFLGSIYFSKSSYVKTASLFLLTCLFLFVLHIVLVNNFTSYPDKTQTLPWAGWRVWNFHIEGVTVFQQDTEFYHVEFPYGIYILMQVFAVLLAVGFWGVAYLRLKEKQL</sequence>
<feature type="transmembrane region" description="Helical" evidence="1">
    <location>
        <begin position="240"/>
        <end position="263"/>
    </location>
</feature>
<dbReference type="Proteomes" id="UP001164653">
    <property type="component" value="Chromosome"/>
</dbReference>
<dbReference type="KEGG" id="dpf:ON006_00065"/>
<evidence type="ECO:0000256" key="1">
    <source>
        <dbReference type="SAM" id="Phobius"/>
    </source>
</evidence>
<proteinExistence type="predicted"/>